<reference evidence="6 7" key="1">
    <citation type="submission" date="2018-11" db="EMBL/GenBank/DDBJ databases">
        <authorList>
            <person name="Wuyts S."/>
        </authorList>
    </citation>
    <scope>NUCLEOTIDE SEQUENCE [LARGE SCALE GENOMIC DNA]</scope>
    <source>
        <strain evidence="6">Lactobacillus mudanjiangensis AMBF249</strain>
    </source>
</reference>
<evidence type="ECO:0000313" key="6">
    <source>
        <dbReference type="EMBL" id="VDG29767.1"/>
    </source>
</evidence>
<dbReference type="PANTHER" id="PTHR23407">
    <property type="entry name" value="ATPASE INHIBITOR/5-FORMYLTETRAHYDROFOLATE CYCLO-LIGASE"/>
    <property type="match status" value="1"/>
</dbReference>
<comment type="catalytic activity">
    <reaction evidence="5">
        <text>(6S)-5-formyl-5,6,7,8-tetrahydrofolate + ATP = (6R)-5,10-methenyltetrahydrofolate + ADP + phosphate</text>
        <dbReference type="Rhea" id="RHEA:10488"/>
        <dbReference type="ChEBI" id="CHEBI:30616"/>
        <dbReference type="ChEBI" id="CHEBI:43474"/>
        <dbReference type="ChEBI" id="CHEBI:57455"/>
        <dbReference type="ChEBI" id="CHEBI:57457"/>
        <dbReference type="ChEBI" id="CHEBI:456216"/>
        <dbReference type="EC" id="6.3.3.2"/>
    </reaction>
</comment>
<dbReference type="GO" id="GO:0030272">
    <property type="term" value="F:5-formyltetrahydrofolate cyclo-ligase activity"/>
    <property type="evidence" value="ECO:0007669"/>
    <property type="project" value="UniProtKB-EC"/>
</dbReference>
<keyword evidence="3 4" id="KW-0067">ATP-binding</keyword>
<protein>
    <recommendedName>
        <fullName evidence="5">5-formyltetrahydrofolate cyclo-ligase</fullName>
        <ecNumber evidence="5">6.3.3.2</ecNumber>
    </recommendedName>
</protein>
<evidence type="ECO:0000256" key="4">
    <source>
        <dbReference type="PIRSR" id="PIRSR006806-1"/>
    </source>
</evidence>
<accession>A0A660E357</accession>
<evidence type="ECO:0000313" key="7">
    <source>
        <dbReference type="Proteomes" id="UP000289996"/>
    </source>
</evidence>
<feature type="binding site" evidence="4">
    <location>
        <position position="50"/>
    </location>
    <ligand>
        <name>substrate</name>
    </ligand>
</feature>
<comment type="cofactor">
    <cofactor evidence="5">
        <name>Mg(2+)</name>
        <dbReference type="ChEBI" id="CHEBI:18420"/>
    </cofactor>
</comment>
<comment type="similarity">
    <text evidence="1 5">Belongs to the 5-formyltetrahydrofolate cyclo-ligase family.</text>
</comment>
<dbReference type="PANTHER" id="PTHR23407:SF1">
    <property type="entry name" value="5-FORMYLTETRAHYDROFOLATE CYCLO-LIGASE"/>
    <property type="match status" value="1"/>
</dbReference>
<evidence type="ECO:0000256" key="3">
    <source>
        <dbReference type="ARBA" id="ARBA00022840"/>
    </source>
</evidence>
<dbReference type="EMBL" id="UYIG01000152">
    <property type="protein sequence ID" value="VDG29767.1"/>
    <property type="molecule type" value="Genomic_DNA"/>
</dbReference>
<dbReference type="Gene3D" id="3.40.50.10420">
    <property type="entry name" value="NagB/RpiA/CoA transferase-like"/>
    <property type="match status" value="1"/>
</dbReference>
<feature type="binding site" evidence="4">
    <location>
        <position position="55"/>
    </location>
    <ligand>
        <name>substrate</name>
    </ligand>
</feature>
<feature type="binding site" evidence="4">
    <location>
        <begin position="4"/>
        <end position="8"/>
    </location>
    <ligand>
        <name>ATP</name>
        <dbReference type="ChEBI" id="CHEBI:30616"/>
    </ligand>
</feature>
<dbReference type="GO" id="GO:0035999">
    <property type="term" value="P:tetrahydrofolate interconversion"/>
    <property type="evidence" value="ECO:0007669"/>
    <property type="project" value="TreeGrafter"/>
</dbReference>
<dbReference type="AlphaFoldDB" id="A0A660E357"/>
<dbReference type="GO" id="GO:0009396">
    <property type="term" value="P:folic acid-containing compound biosynthetic process"/>
    <property type="evidence" value="ECO:0007669"/>
    <property type="project" value="TreeGrafter"/>
</dbReference>
<keyword evidence="7" id="KW-1185">Reference proteome</keyword>
<proteinExistence type="inferred from homology"/>
<dbReference type="Proteomes" id="UP000289996">
    <property type="component" value="Unassembled WGS sequence"/>
</dbReference>
<dbReference type="InterPro" id="IPR002698">
    <property type="entry name" value="FTHF_cligase"/>
</dbReference>
<dbReference type="Pfam" id="PF01812">
    <property type="entry name" value="5-FTHF_cyc-lig"/>
    <property type="match status" value="1"/>
</dbReference>
<evidence type="ECO:0000256" key="5">
    <source>
        <dbReference type="RuleBase" id="RU361279"/>
    </source>
</evidence>
<keyword evidence="2 4" id="KW-0547">Nucleotide-binding</keyword>
<feature type="binding site" evidence="4">
    <location>
        <begin position="132"/>
        <end position="140"/>
    </location>
    <ligand>
        <name>ATP</name>
        <dbReference type="ChEBI" id="CHEBI:30616"/>
    </ligand>
</feature>
<evidence type="ECO:0000256" key="1">
    <source>
        <dbReference type="ARBA" id="ARBA00010638"/>
    </source>
</evidence>
<sequence>MIDKKAFRKQQIERLSQMTTTVRQSQLMSLQQQLLASSAWQQAKVVAMTISSDIEVDTAPLIKAAWDAGKQIVIPQTLPHRQMAFKPYTATSRLERTAFGILEPADGPIIDKSAIDLILVPGLGYSRDQHARIGFGGGYYDRYLADYPGVKLTLAYQIMAFDHAEWPVDEYDVLLDELIVAEDGVNNGR</sequence>
<dbReference type="InterPro" id="IPR024185">
    <property type="entry name" value="FTHF_cligase-like_sf"/>
</dbReference>
<dbReference type="GO" id="GO:0046872">
    <property type="term" value="F:metal ion binding"/>
    <property type="evidence" value="ECO:0007669"/>
    <property type="project" value="UniProtKB-KW"/>
</dbReference>
<dbReference type="PIRSF" id="PIRSF006806">
    <property type="entry name" value="FTHF_cligase"/>
    <property type="match status" value="1"/>
</dbReference>
<dbReference type="NCBIfam" id="TIGR02727">
    <property type="entry name" value="MTHFS_bact"/>
    <property type="match status" value="1"/>
</dbReference>
<dbReference type="RefSeq" id="WP_225425233.1">
    <property type="nucleotide sequence ID" value="NZ_BJDY01000002.1"/>
</dbReference>
<dbReference type="InterPro" id="IPR037171">
    <property type="entry name" value="NagB/RpiA_transferase-like"/>
</dbReference>
<dbReference type="SUPFAM" id="SSF100950">
    <property type="entry name" value="NagB/RpiA/CoA transferase-like"/>
    <property type="match status" value="1"/>
</dbReference>
<dbReference type="GO" id="GO:0005524">
    <property type="term" value="F:ATP binding"/>
    <property type="evidence" value="ECO:0007669"/>
    <property type="project" value="UniProtKB-KW"/>
</dbReference>
<keyword evidence="5" id="KW-0460">Magnesium</keyword>
<name>A0A660E357_9LACO</name>
<evidence type="ECO:0000256" key="2">
    <source>
        <dbReference type="ARBA" id="ARBA00022741"/>
    </source>
</evidence>
<keyword evidence="5" id="KW-0479">Metal-binding</keyword>
<dbReference type="EC" id="6.3.3.2" evidence="5"/>
<organism evidence="6 7">
    <name type="scientific">Lactiplantibacillus mudanjiangensis</name>
    <dbReference type="NCBI Taxonomy" id="1296538"/>
    <lineage>
        <taxon>Bacteria</taxon>
        <taxon>Bacillati</taxon>
        <taxon>Bacillota</taxon>
        <taxon>Bacilli</taxon>
        <taxon>Lactobacillales</taxon>
        <taxon>Lactobacillaceae</taxon>
        <taxon>Lactiplantibacillus</taxon>
    </lineage>
</organism>
<gene>
    <name evidence="6" type="ORF">MUDAN_MDHGFNIF_01303</name>
</gene>
<keyword evidence="6" id="KW-0436">Ligase</keyword>